<comment type="subcellular location">
    <subcellularLocation>
        <location evidence="1">Cell outer membrane</location>
    </subcellularLocation>
</comment>
<dbReference type="InterPro" id="IPR027385">
    <property type="entry name" value="Beta-barrel_OMP"/>
</dbReference>
<evidence type="ECO:0000256" key="2">
    <source>
        <dbReference type="ARBA" id="ARBA00022729"/>
    </source>
</evidence>
<accession>A0AA42CNG5</accession>
<feature type="signal peptide" evidence="6">
    <location>
        <begin position="1"/>
        <end position="21"/>
    </location>
</feature>
<dbReference type="Proteomes" id="UP001165667">
    <property type="component" value="Unassembled WGS sequence"/>
</dbReference>
<dbReference type="Pfam" id="PF13505">
    <property type="entry name" value="OMP_b-brl"/>
    <property type="match status" value="1"/>
</dbReference>
<evidence type="ECO:0000256" key="6">
    <source>
        <dbReference type="SAM" id="SignalP"/>
    </source>
</evidence>
<feature type="domain" description="Outer membrane protein beta-barrel" evidence="7">
    <location>
        <begin position="32"/>
        <end position="262"/>
    </location>
</feature>
<dbReference type="PANTHER" id="PTHR34001:SF3">
    <property type="entry name" value="BLL7405 PROTEIN"/>
    <property type="match status" value="1"/>
</dbReference>
<evidence type="ECO:0000256" key="3">
    <source>
        <dbReference type="ARBA" id="ARBA00023136"/>
    </source>
</evidence>
<keyword evidence="4" id="KW-0998">Cell outer membrane</keyword>
<name>A0AA42CNG5_9HYPH</name>
<evidence type="ECO:0000256" key="5">
    <source>
        <dbReference type="ARBA" id="ARBA00038306"/>
    </source>
</evidence>
<gene>
    <name evidence="8" type="ORF">M8523_15320</name>
</gene>
<keyword evidence="3" id="KW-0472">Membrane</keyword>
<evidence type="ECO:0000313" key="8">
    <source>
        <dbReference type="EMBL" id="MCW6509392.1"/>
    </source>
</evidence>
<sequence length="265" mass="27491">MFVRSVLAAATVAGMAGSALAADLPMRSPPPAPYYPAPVYSWTGFYVGANLGGAFDNKAGALTPNGFTTSVGTSSSGSDSGFIGGGQAGYNWQNGVFVYGVETDIDYINIGGRGSTSTATSAFNGSTLTTKREDGNGFLGTFRGRLGYAGFDRTLLYVTGGLAYGNYGSRYTSATFSAANSLSIATYGVNNNDDVRVGYTIGAGIEYAITPNISVKGEYLYADLGSKNYTLVGTSINTQGTSFNAKSDGATQLARIGLNYKFTTY</sequence>
<dbReference type="RefSeq" id="WP_282585755.1">
    <property type="nucleotide sequence ID" value="NZ_JAMOIM010000009.1"/>
</dbReference>
<dbReference type="SUPFAM" id="SSF56925">
    <property type="entry name" value="OMPA-like"/>
    <property type="match status" value="1"/>
</dbReference>
<organism evidence="8 9">
    <name type="scientific">Lichenifustis flavocetrariae</name>
    <dbReference type="NCBI Taxonomy" id="2949735"/>
    <lineage>
        <taxon>Bacteria</taxon>
        <taxon>Pseudomonadati</taxon>
        <taxon>Pseudomonadota</taxon>
        <taxon>Alphaproteobacteria</taxon>
        <taxon>Hyphomicrobiales</taxon>
        <taxon>Lichenihabitantaceae</taxon>
        <taxon>Lichenifustis</taxon>
    </lineage>
</organism>
<dbReference type="GO" id="GO:0009279">
    <property type="term" value="C:cell outer membrane"/>
    <property type="evidence" value="ECO:0007669"/>
    <property type="project" value="UniProtKB-SubCell"/>
</dbReference>
<comment type="caution">
    <text evidence="8">The sequence shown here is derived from an EMBL/GenBank/DDBJ whole genome shotgun (WGS) entry which is preliminary data.</text>
</comment>
<evidence type="ECO:0000313" key="9">
    <source>
        <dbReference type="Proteomes" id="UP001165667"/>
    </source>
</evidence>
<keyword evidence="9" id="KW-1185">Reference proteome</keyword>
<evidence type="ECO:0000259" key="7">
    <source>
        <dbReference type="Pfam" id="PF13505"/>
    </source>
</evidence>
<dbReference type="Gene3D" id="2.40.160.20">
    <property type="match status" value="1"/>
</dbReference>
<keyword evidence="2 6" id="KW-0732">Signal</keyword>
<proteinExistence type="inferred from homology"/>
<dbReference type="InterPro" id="IPR051692">
    <property type="entry name" value="OMP-like"/>
</dbReference>
<comment type="similarity">
    <text evidence="5">Belongs to the Omp25/RopB family.</text>
</comment>
<dbReference type="AlphaFoldDB" id="A0AA42CNG5"/>
<reference evidence="8" key="1">
    <citation type="submission" date="2022-05" db="EMBL/GenBank/DDBJ databases">
        <authorList>
            <person name="Pankratov T."/>
        </authorList>
    </citation>
    <scope>NUCLEOTIDE SEQUENCE</scope>
    <source>
        <strain evidence="8">BP6-180914</strain>
    </source>
</reference>
<evidence type="ECO:0000256" key="4">
    <source>
        <dbReference type="ARBA" id="ARBA00023237"/>
    </source>
</evidence>
<evidence type="ECO:0000256" key="1">
    <source>
        <dbReference type="ARBA" id="ARBA00004442"/>
    </source>
</evidence>
<feature type="chain" id="PRO_5041226252" evidence="6">
    <location>
        <begin position="22"/>
        <end position="265"/>
    </location>
</feature>
<protein>
    <submittedName>
        <fullName evidence="8">Outer membrane beta-barrel protein</fullName>
    </submittedName>
</protein>
<dbReference type="InterPro" id="IPR011250">
    <property type="entry name" value="OMP/PagP_B-barrel"/>
</dbReference>
<dbReference type="EMBL" id="JAMOIM010000009">
    <property type="protein sequence ID" value="MCW6509392.1"/>
    <property type="molecule type" value="Genomic_DNA"/>
</dbReference>
<dbReference type="PANTHER" id="PTHR34001">
    <property type="entry name" value="BLL7405 PROTEIN"/>
    <property type="match status" value="1"/>
</dbReference>